<comment type="caution">
    <text evidence="1">The sequence shown here is derived from an EMBL/GenBank/DDBJ whole genome shotgun (WGS) entry which is preliminary data.</text>
</comment>
<dbReference type="AlphaFoldDB" id="A0A364NYR2"/>
<name>A0A364NYR2_9PROT</name>
<protein>
    <recommendedName>
        <fullName evidence="3">TIGR02285 family protein</fullName>
    </recommendedName>
</protein>
<dbReference type="Proteomes" id="UP000251075">
    <property type="component" value="Unassembled WGS sequence"/>
</dbReference>
<proteinExistence type="predicted"/>
<dbReference type="EMBL" id="PGTO01000005">
    <property type="protein sequence ID" value="RAU22218.1"/>
    <property type="molecule type" value="Genomic_DNA"/>
</dbReference>
<dbReference type="SUPFAM" id="SSF53850">
    <property type="entry name" value="Periplasmic binding protein-like II"/>
    <property type="match status" value="1"/>
</dbReference>
<dbReference type="InterPro" id="IPR011972">
    <property type="entry name" value="CHP02285"/>
</dbReference>
<evidence type="ECO:0000313" key="1">
    <source>
        <dbReference type="EMBL" id="RAU22218.1"/>
    </source>
</evidence>
<evidence type="ECO:0000313" key="2">
    <source>
        <dbReference type="Proteomes" id="UP000251075"/>
    </source>
</evidence>
<dbReference type="OrthoDB" id="8439154at2"/>
<reference evidence="1 2" key="1">
    <citation type="submission" date="2017-11" db="EMBL/GenBank/DDBJ databases">
        <title>Draft genome sequence of magnetotactic bacterium Magnetospirillum kuznetsovii LBB-42.</title>
        <authorList>
            <person name="Grouzdev D.S."/>
            <person name="Rysina M.S."/>
            <person name="Baslerov R.V."/>
            <person name="Koziaeva V."/>
        </authorList>
    </citation>
    <scope>NUCLEOTIDE SEQUENCE [LARGE SCALE GENOMIC DNA]</scope>
    <source>
        <strain evidence="1 2">LBB-42</strain>
    </source>
</reference>
<accession>A0A364NYR2</accession>
<organism evidence="1 2">
    <name type="scientific">Paramagnetospirillum kuznetsovii</name>
    <dbReference type="NCBI Taxonomy" id="2053833"/>
    <lineage>
        <taxon>Bacteria</taxon>
        <taxon>Pseudomonadati</taxon>
        <taxon>Pseudomonadota</taxon>
        <taxon>Alphaproteobacteria</taxon>
        <taxon>Rhodospirillales</taxon>
        <taxon>Magnetospirillaceae</taxon>
        <taxon>Paramagnetospirillum</taxon>
    </lineage>
</organism>
<gene>
    <name evidence="1" type="ORF">CU669_08795</name>
</gene>
<keyword evidence="2" id="KW-1185">Reference proteome</keyword>
<evidence type="ECO:0008006" key="3">
    <source>
        <dbReference type="Google" id="ProtNLM"/>
    </source>
</evidence>
<dbReference type="NCBIfam" id="TIGR02285">
    <property type="entry name" value="TIGR02285 family protein"/>
    <property type="match status" value="1"/>
</dbReference>
<sequence length="313" mass="34573">MAGSKGHGGDMAIGWRSIDLRRGLFRLAVMAAGLSTSGAAALAEDNAVTWLLPDYPPVTISHGPRQGTGYADIFLRYLTEQTPEYAHHRESSSMSRVFGLMQQGQPVCHPSLLKTPEREVFVDFSGPVEFVLPHHIVVRSDRIGRFDAYRNTEGTVDVGRLMKDLGLVTTYQEKRGYPPVVSAALKASAGQKNVIETSADDEGPFRQLAAGWVDYIIAYPDEVNWFAELLRQADTVRFEYLPIAGLAEYTIGHVGCTKGAWGKKIVERVDEIVAKAGTRPVWVDAEARLLDAAAAKRFEDVFARNSPFRPRPR</sequence>